<dbReference type="PANTHER" id="PTHR47986">
    <property type="entry name" value="OSJNBA0070M12.3 PROTEIN"/>
    <property type="match status" value="1"/>
</dbReference>
<dbReference type="GO" id="GO:0004713">
    <property type="term" value="F:protein tyrosine kinase activity"/>
    <property type="evidence" value="ECO:0007669"/>
    <property type="project" value="InterPro"/>
</dbReference>
<dbReference type="InterPro" id="IPR001245">
    <property type="entry name" value="Ser-Thr/Tyr_kinase_cat_dom"/>
</dbReference>
<evidence type="ECO:0000256" key="5">
    <source>
        <dbReference type="ARBA" id="ARBA00022692"/>
    </source>
</evidence>
<dbReference type="Proteomes" id="UP000036987">
    <property type="component" value="Unassembled WGS sequence"/>
</dbReference>
<evidence type="ECO:0000256" key="12">
    <source>
        <dbReference type="ARBA" id="ARBA00023136"/>
    </source>
</evidence>
<organism evidence="18 19">
    <name type="scientific">Zostera marina</name>
    <name type="common">Eelgrass</name>
    <dbReference type="NCBI Taxonomy" id="29655"/>
    <lineage>
        <taxon>Eukaryota</taxon>
        <taxon>Viridiplantae</taxon>
        <taxon>Streptophyta</taxon>
        <taxon>Embryophyta</taxon>
        <taxon>Tracheophyta</taxon>
        <taxon>Spermatophyta</taxon>
        <taxon>Magnoliopsida</taxon>
        <taxon>Liliopsida</taxon>
        <taxon>Zosteraceae</taxon>
        <taxon>Zostera</taxon>
    </lineage>
</organism>
<keyword evidence="13" id="KW-0675">Receptor</keyword>
<evidence type="ECO:0000256" key="8">
    <source>
        <dbReference type="ARBA" id="ARBA00022741"/>
    </source>
</evidence>
<protein>
    <recommendedName>
        <fullName evidence="17">Protein kinase domain-containing protein</fullName>
    </recommendedName>
</protein>
<accession>A0A0K9NZ37</accession>
<dbReference type="InterPro" id="IPR052422">
    <property type="entry name" value="Auxin_Ser/Thr_Kinase"/>
</dbReference>
<dbReference type="GO" id="GO:0005524">
    <property type="term" value="F:ATP binding"/>
    <property type="evidence" value="ECO:0007669"/>
    <property type="project" value="UniProtKB-KW"/>
</dbReference>
<evidence type="ECO:0000256" key="16">
    <source>
        <dbReference type="SAM" id="Phobius"/>
    </source>
</evidence>
<dbReference type="GO" id="GO:0004674">
    <property type="term" value="F:protein serine/threonine kinase activity"/>
    <property type="evidence" value="ECO:0007669"/>
    <property type="project" value="UniProtKB-KW"/>
</dbReference>
<dbReference type="Gene3D" id="1.10.510.10">
    <property type="entry name" value="Transferase(Phosphotransferase) domain 1"/>
    <property type="match status" value="1"/>
</dbReference>
<dbReference type="Gene3D" id="3.30.200.20">
    <property type="entry name" value="Phosphorylase Kinase, domain 1"/>
    <property type="match status" value="1"/>
</dbReference>
<dbReference type="EMBL" id="LFYR01001429">
    <property type="protein sequence ID" value="KMZ61988.1"/>
    <property type="molecule type" value="Genomic_DNA"/>
</dbReference>
<evidence type="ECO:0000256" key="7">
    <source>
        <dbReference type="ARBA" id="ARBA00022737"/>
    </source>
</evidence>
<dbReference type="InterPro" id="IPR000719">
    <property type="entry name" value="Prot_kinase_dom"/>
</dbReference>
<proteinExistence type="predicted"/>
<evidence type="ECO:0000256" key="10">
    <source>
        <dbReference type="ARBA" id="ARBA00022840"/>
    </source>
</evidence>
<dbReference type="InterPro" id="IPR020635">
    <property type="entry name" value="Tyr_kinase_cat_dom"/>
</dbReference>
<evidence type="ECO:0000313" key="19">
    <source>
        <dbReference type="Proteomes" id="UP000036987"/>
    </source>
</evidence>
<evidence type="ECO:0000256" key="11">
    <source>
        <dbReference type="ARBA" id="ARBA00022989"/>
    </source>
</evidence>
<dbReference type="FunFam" id="3.30.200.20:FF:000039">
    <property type="entry name" value="receptor-like protein kinase FERONIA"/>
    <property type="match status" value="1"/>
</dbReference>
<dbReference type="GO" id="GO:0016020">
    <property type="term" value="C:membrane"/>
    <property type="evidence" value="ECO:0007669"/>
    <property type="project" value="UniProtKB-SubCell"/>
</dbReference>
<keyword evidence="9" id="KW-0418">Kinase</keyword>
<keyword evidence="10" id="KW-0067">ATP-binding</keyword>
<evidence type="ECO:0000256" key="3">
    <source>
        <dbReference type="ARBA" id="ARBA00022614"/>
    </source>
</evidence>
<sequence length="256" mass="29088">MNVNTNGNPDIDQHMDPGSDIGNGGEKNIGKLSWLAKKIGYLFIGIFAFTIVGFLIFCIFKRKKNPNTNQHSSSDIKTNMNANDETVMNTLNLNQRDVYVLDAENIAISIQVLVNLTNNFSHENILCRGGFGSVYKGKLDDGTNIAVKRMESCAIRSHGTDKFIYEILVLTKVRHRHLVSLLGYCLEGNERMLVYEYMPQDTLSEHLFNLNGRKPLEWKVRLSIVLDVARGVEYLHRLANQSFIQRPETLKYSSYP</sequence>
<dbReference type="SUPFAM" id="SSF56112">
    <property type="entry name" value="Protein kinase-like (PK-like)"/>
    <property type="match status" value="1"/>
</dbReference>
<evidence type="ECO:0000256" key="6">
    <source>
        <dbReference type="ARBA" id="ARBA00022729"/>
    </source>
</evidence>
<feature type="transmembrane region" description="Helical" evidence="16">
    <location>
        <begin position="39"/>
        <end position="60"/>
    </location>
</feature>
<dbReference type="OrthoDB" id="778574at2759"/>
<keyword evidence="8" id="KW-0547">Nucleotide-binding</keyword>
<evidence type="ECO:0000256" key="9">
    <source>
        <dbReference type="ARBA" id="ARBA00022777"/>
    </source>
</evidence>
<dbReference type="SMART" id="SM00219">
    <property type="entry name" value="TyrKc"/>
    <property type="match status" value="1"/>
</dbReference>
<keyword evidence="7" id="KW-0677">Repeat</keyword>
<keyword evidence="5 16" id="KW-0812">Transmembrane</keyword>
<reference evidence="19" key="1">
    <citation type="journal article" date="2016" name="Nature">
        <title>The genome of the seagrass Zostera marina reveals angiosperm adaptation to the sea.</title>
        <authorList>
            <person name="Olsen J.L."/>
            <person name="Rouze P."/>
            <person name="Verhelst B."/>
            <person name="Lin Y.-C."/>
            <person name="Bayer T."/>
            <person name="Collen J."/>
            <person name="Dattolo E."/>
            <person name="De Paoli E."/>
            <person name="Dittami S."/>
            <person name="Maumus F."/>
            <person name="Michel G."/>
            <person name="Kersting A."/>
            <person name="Lauritano C."/>
            <person name="Lohaus R."/>
            <person name="Toepel M."/>
            <person name="Tonon T."/>
            <person name="Vanneste K."/>
            <person name="Amirebrahimi M."/>
            <person name="Brakel J."/>
            <person name="Bostroem C."/>
            <person name="Chovatia M."/>
            <person name="Grimwood J."/>
            <person name="Jenkins J.W."/>
            <person name="Jueterbock A."/>
            <person name="Mraz A."/>
            <person name="Stam W.T."/>
            <person name="Tice H."/>
            <person name="Bornberg-Bauer E."/>
            <person name="Green P.J."/>
            <person name="Pearson G.A."/>
            <person name="Procaccini G."/>
            <person name="Duarte C.M."/>
            <person name="Schmutz J."/>
            <person name="Reusch T.B.H."/>
            <person name="Van de Peer Y."/>
        </authorList>
    </citation>
    <scope>NUCLEOTIDE SEQUENCE [LARGE SCALE GENOMIC DNA]</scope>
    <source>
        <strain evidence="19">cv. Finnish</strain>
    </source>
</reference>
<evidence type="ECO:0000256" key="1">
    <source>
        <dbReference type="ARBA" id="ARBA00004167"/>
    </source>
</evidence>
<evidence type="ECO:0000313" key="18">
    <source>
        <dbReference type="EMBL" id="KMZ61988.1"/>
    </source>
</evidence>
<keyword evidence="4" id="KW-0808">Transferase</keyword>
<name>A0A0K9NZ37_ZOSMR</name>
<evidence type="ECO:0000256" key="13">
    <source>
        <dbReference type="ARBA" id="ARBA00023170"/>
    </source>
</evidence>
<dbReference type="PROSITE" id="PS50011">
    <property type="entry name" value="PROTEIN_KINASE_DOM"/>
    <property type="match status" value="1"/>
</dbReference>
<keyword evidence="3" id="KW-0433">Leucine-rich repeat</keyword>
<comment type="caution">
    <text evidence="18">The sequence shown here is derived from an EMBL/GenBank/DDBJ whole genome shotgun (WGS) entry which is preliminary data.</text>
</comment>
<keyword evidence="11 16" id="KW-1133">Transmembrane helix</keyword>
<feature type="region of interest" description="Disordered" evidence="15">
    <location>
        <begin position="1"/>
        <end position="22"/>
    </location>
</feature>
<feature type="domain" description="Protein kinase" evidence="17">
    <location>
        <begin position="120"/>
        <end position="256"/>
    </location>
</feature>
<dbReference type="OMA" id="HENILCR"/>
<evidence type="ECO:0000256" key="15">
    <source>
        <dbReference type="SAM" id="MobiDB-lite"/>
    </source>
</evidence>
<dbReference type="InterPro" id="IPR011009">
    <property type="entry name" value="Kinase-like_dom_sf"/>
</dbReference>
<gene>
    <name evidence="18" type="ORF">ZOSMA_49G00560</name>
</gene>
<evidence type="ECO:0000256" key="2">
    <source>
        <dbReference type="ARBA" id="ARBA00022527"/>
    </source>
</evidence>
<dbReference type="STRING" id="29655.A0A0K9NZ37"/>
<dbReference type="AlphaFoldDB" id="A0A0K9NZ37"/>
<keyword evidence="6" id="KW-0732">Signal</keyword>
<keyword evidence="19" id="KW-1185">Reference proteome</keyword>
<dbReference type="Pfam" id="PF07714">
    <property type="entry name" value="PK_Tyr_Ser-Thr"/>
    <property type="match status" value="1"/>
</dbReference>
<comment type="subcellular location">
    <subcellularLocation>
        <location evidence="1">Membrane</location>
        <topology evidence="1">Single-pass membrane protein</topology>
    </subcellularLocation>
</comment>
<keyword evidence="2" id="KW-0723">Serine/threonine-protein kinase</keyword>
<evidence type="ECO:0000259" key="17">
    <source>
        <dbReference type="PROSITE" id="PS50011"/>
    </source>
</evidence>
<keyword evidence="12 16" id="KW-0472">Membrane</keyword>
<evidence type="ECO:0000256" key="4">
    <source>
        <dbReference type="ARBA" id="ARBA00022679"/>
    </source>
</evidence>
<evidence type="ECO:0000256" key="14">
    <source>
        <dbReference type="ARBA" id="ARBA00023180"/>
    </source>
</evidence>
<keyword evidence="14" id="KW-0325">Glycoprotein</keyword>
<dbReference type="PANTHER" id="PTHR47986:SF1">
    <property type="entry name" value="OS04G0685900 PROTEIN"/>
    <property type="match status" value="1"/>
</dbReference>